<dbReference type="Proteomes" id="UP000188533">
    <property type="component" value="Unassembled WGS sequence"/>
</dbReference>
<dbReference type="AlphaFoldDB" id="A0A1Q3DVS2"/>
<gene>
    <name evidence="1" type="ORF">LENED_000469</name>
</gene>
<evidence type="ECO:0000313" key="2">
    <source>
        <dbReference type="Proteomes" id="UP000188533"/>
    </source>
</evidence>
<keyword evidence="2" id="KW-1185">Reference proteome</keyword>
<reference evidence="1 2" key="1">
    <citation type="submission" date="2016-08" db="EMBL/GenBank/DDBJ databases">
        <authorList>
            <consortium name="Lentinula edodes genome sequencing consortium"/>
            <person name="Sakamoto Y."/>
            <person name="Nakade K."/>
            <person name="Sato S."/>
            <person name="Yoshida Y."/>
            <person name="Miyazaki K."/>
            <person name="Natsume S."/>
            <person name="Konno N."/>
        </authorList>
    </citation>
    <scope>NUCLEOTIDE SEQUENCE [LARGE SCALE GENOMIC DNA]</scope>
    <source>
        <strain evidence="1 2">NBRC 111202</strain>
    </source>
</reference>
<sequence>MAGFVPNGKVRCSSRFSSVLQVSNASEYVSKKGMKTVQLEPVHNNVAVTISDEATSALLLQSHIRLQRRSCIQDGDGDLLSNSMEDTRQFPKNDMTFPSNLALLSISATHGPSLVS</sequence>
<proteinExistence type="predicted"/>
<organism evidence="1 2">
    <name type="scientific">Lentinula edodes</name>
    <name type="common">Shiitake mushroom</name>
    <name type="synonym">Lentinus edodes</name>
    <dbReference type="NCBI Taxonomy" id="5353"/>
    <lineage>
        <taxon>Eukaryota</taxon>
        <taxon>Fungi</taxon>
        <taxon>Dikarya</taxon>
        <taxon>Basidiomycota</taxon>
        <taxon>Agaricomycotina</taxon>
        <taxon>Agaricomycetes</taxon>
        <taxon>Agaricomycetidae</taxon>
        <taxon>Agaricales</taxon>
        <taxon>Marasmiineae</taxon>
        <taxon>Omphalotaceae</taxon>
        <taxon>Lentinula</taxon>
    </lineage>
</organism>
<accession>A0A1Q3DVS2</accession>
<comment type="caution">
    <text evidence="1">The sequence shown here is derived from an EMBL/GenBank/DDBJ whole genome shotgun (WGS) entry which is preliminary data.</text>
</comment>
<name>A0A1Q3DVS2_LENED</name>
<protein>
    <submittedName>
        <fullName evidence="1">Uncharacterized protein</fullName>
    </submittedName>
</protein>
<evidence type="ECO:0000313" key="1">
    <source>
        <dbReference type="EMBL" id="GAV99039.1"/>
    </source>
</evidence>
<dbReference type="EMBL" id="BDGU01000007">
    <property type="protein sequence ID" value="GAV99039.1"/>
    <property type="molecule type" value="Genomic_DNA"/>
</dbReference>
<reference evidence="1 2" key="2">
    <citation type="submission" date="2017-02" db="EMBL/GenBank/DDBJ databases">
        <title>A genome survey and senescence transcriptome analysis in Lentinula edodes.</title>
        <authorList>
            <person name="Sakamoto Y."/>
            <person name="Nakade K."/>
            <person name="Sato S."/>
            <person name="Yoshida Y."/>
            <person name="Miyazaki K."/>
            <person name="Natsume S."/>
            <person name="Konno N."/>
        </authorList>
    </citation>
    <scope>NUCLEOTIDE SEQUENCE [LARGE SCALE GENOMIC DNA]</scope>
    <source>
        <strain evidence="1 2">NBRC 111202</strain>
    </source>
</reference>